<dbReference type="AlphaFoldDB" id="A0AAD6S4P2"/>
<protein>
    <submittedName>
        <fullName evidence="1">Uncharacterized protein</fullName>
    </submittedName>
</protein>
<dbReference type="Proteomes" id="UP001218188">
    <property type="component" value="Unassembled WGS sequence"/>
</dbReference>
<reference evidence="1" key="1">
    <citation type="submission" date="2023-03" db="EMBL/GenBank/DDBJ databases">
        <title>Massive genome expansion in bonnet fungi (Mycena s.s.) driven by repeated elements and novel gene families across ecological guilds.</title>
        <authorList>
            <consortium name="Lawrence Berkeley National Laboratory"/>
            <person name="Harder C.B."/>
            <person name="Miyauchi S."/>
            <person name="Viragh M."/>
            <person name="Kuo A."/>
            <person name="Thoen E."/>
            <person name="Andreopoulos B."/>
            <person name="Lu D."/>
            <person name="Skrede I."/>
            <person name="Drula E."/>
            <person name="Henrissat B."/>
            <person name="Morin E."/>
            <person name="Kohler A."/>
            <person name="Barry K."/>
            <person name="LaButti K."/>
            <person name="Morin E."/>
            <person name="Salamov A."/>
            <person name="Lipzen A."/>
            <person name="Mereny Z."/>
            <person name="Hegedus B."/>
            <person name="Baldrian P."/>
            <person name="Stursova M."/>
            <person name="Weitz H."/>
            <person name="Taylor A."/>
            <person name="Grigoriev I.V."/>
            <person name="Nagy L.G."/>
            <person name="Martin F."/>
            <person name="Kauserud H."/>
        </authorList>
    </citation>
    <scope>NUCLEOTIDE SEQUENCE</scope>
    <source>
        <strain evidence="1">CBHHK200</strain>
    </source>
</reference>
<proteinExistence type="predicted"/>
<gene>
    <name evidence="1" type="ORF">C8F04DRAFT_1197304</name>
</gene>
<organism evidence="1 2">
    <name type="scientific">Mycena alexandri</name>
    <dbReference type="NCBI Taxonomy" id="1745969"/>
    <lineage>
        <taxon>Eukaryota</taxon>
        <taxon>Fungi</taxon>
        <taxon>Dikarya</taxon>
        <taxon>Basidiomycota</taxon>
        <taxon>Agaricomycotina</taxon>
        <taxon>Agaricomycetes</taxon>
        <taxon>Agaricomycetidae</taxon>
        <taxon>Agaricales</taxon>
        <taxon>Marasmiineae</taxon>
        <taxon>Mycenaceae</taxon>
        <taxon>Mycena</taxon>
    </lineage>
</organism>
<keyword evidence="2" id="KW-1185">Reference proteome</keyword>
<evidence type="ECO:0000313" key="2">
    <source>
        <dbReference type="Proteomes" id="UP001218188"/>
    </source>
</evidence>
<evidence type="ECO:0000313" key="1">
    <source>
        <dbReference type="EMBL" id="KAJ7019885.1"/>
    </source>
</evidence>
<accession>A0AAD6S4P2</accession>
<comment type="caution">
    <text evidence="1">The sequence shown here is derived from an EMBL/GenBank/DDBJ whole genome shotgun (WGS) entry which is preliminary data.</text>
</comment>
<sequence length="260" mass="29577">MFILGQIQQPLLETSEKAAAAFSLVSRSTHDFGGVRCPFDNHRSTWEGILDLPDDKQAVSTFVVDSESRDRVPGPLPYPPSSHLRPPYRLRYLVMPNSSGRTSLEYKRKKDLCYPVEEAKKVSEVSGGPARREEMEAKKMLNVVELQLRSTVLLVVVSRKSICAKLSLDDERVETERSRRLDGLPGLGACEHAVNEEKLSRIEFRRAKETWAERRRIGDDIHENSLVGPGMMRSVSSLGSCEHQMWYEEESTCNLQCKYY</sequence>
<name>A0AAD6S4P2_9AGAR</name>
<dbReference type="EMBL" id="JARJCM010000281">
    <property type="protein sequence ID" value="KAJ7019885.1"/>
    <property type="molecule type" value="Genomic_DNA"/>
</dbReference>